<proteinExistence type="predicted"/>
<protein>
    <submittedName>
        <fullName evidence="2">Uncharacterized protein</fullName>
    </submittedName>
</protein>
<feature type="non-terminal residue" evidence="2">
    <location>
        <position position="1"/>
    </location>
</feature>
<feature type="region of interest" description="Disordered" evidence="1">
    <location>
        <begin position="1"/>
        <end position="121"/>
    </location>
</feature>
<evidence type="ECO:0000313" key="2">
    <source>
        <dbReference type="EMBL" id="CAI0550024.1"/>
    </source>
</evidence>
<evidence type="ECO:0000256" key="1">
    <source>
        <dbReference type="SAM" id="MobiDB-lite"/>
    </source>
</evidence>
<comment type="caution">
    <text evidence="2">The sequence shown here is derived from an EMBL/GenBank/DDBJ whole genome shotgun (WGS) entry which is preliminary data.</text>
</comment>
<dbReference type="AlphaFoldDB" id="A0AAV0QY21"/>
<dbReference type="EMBL" id="CAMGYJ010000010">
    <property type="protein sequence ID" value="CAI0550024.1"/>
    <property type="molecule type" value="Genomic_DNA"/>
</dbReference>
<reference evidence="2" key="1">
    <citation type="submission" date="2022-08" db="EMBL/GenBank/DDBJ databases">
        <authorList>
            <person name="Gutierrez-Valencia J."/>
        </authorList>
    </citation>
    <scope>NUCLEOTIDE SEQUENCE</scope>
</reference>
<keyword evidence="3" id="KW-1185">Reference proteome</keyword>
<gene>
    <name evidence="2" type="ORF">LITE_LOCUS45390</name>
</gene>
<evidence type="ECO:0000313" key="3">
    <source>
        <dbReference type="Proteomes" id="UP001154282"/>
    </source>
</evidence>
<feature type="compositionally biased region" description="Polar residues" evidence="1">
    <location>
        <begin position="58"/>
        <end position="72"/>
    </location>
</feature>
<organism evidence="2 3">
    <name type="scientific">Linum tenue</name>
    <dbReference type="NCBI Taxonomy" id="586396"/>
    <lineage>
        <taxon>Eukaryota</taxon>
        <taxon>Viridiplantae</taxon>
        <taxon>Streptophyta</taxon>
        <taxon>Embryophyta</taxon>
        <taxon>Tracheophyta</taxon>
        <taxon>Spermatophyta</taxon>
        <taxon>Magnoliopsida</taxon>
        <taxon>eudicotyledons</taxon>
        <taxon>Gunneridae</taxon>
        <taxon>Pentapetalae</taxon>
        <taxon>rosids</taxon>
        <taxon>fabids</taxon>
        <taxon>Malpighiales</taxon>
        <taxon>Linaceae</taxon>
        <taxon>Linum</taxon>
    </lineage>
</organism>
<dbReference type="Proteomes" id="UP001154282">
    <property type="component" value="Unassembled WGS sequence"/>
</dbReference>
<sequence length="272" mass="30257">PYLCSRRQPEGTSNKWEQRLHFPGDSVAKSKPKKENKNDAQGQNSTHRGSKAMERSGTAKSSPSESAQQRNSFFEYALSKSTGHPPPSSNHHHLHRHPDDSILDLDDEPAPSSPSAFVSVSIPIHRIPDHHIRHSRRPSTGLSPIGSPKSISAFFSESGCHLDLVAAARREHELCGTAEEKKEFKARWVPMLLNRLRELTEMEGKSTVGVEIADTIDFLKTLYGSESVLKEIGEISDKSRQGVIRLQEGLLLVDKAKEQLRSALQKKLFSAD</sequence>
<accession>A0AAV0QY21</accession>
<name>A0AAV0QY21_9ROSI</name>